<proteinExistence type="predicted"/>
<comment type="caution">
    <text evidence="1">The sequence shown here is derived from an EMBL/GenBank/DDBJ whole genome shotgun (WGS) entry which is preliminary data.</text>
</comment>
<gene>
    <name evidence="1" type="ORF">JZ751_013192</name>
</gene>
<reference evidence="1" key="1">
    <citation type="thesis" date="2021" institute="BYU ScholarsArchive" country="Provo, UT, USA">
        <title>Applications of and Algorithms for Genome Assembly and Genomic Analyses with an Emphasis on Marine Teleosts.</title>
        <authorList>
            <person name="Pickett B.D."/>
        </authorList>
    </citation>
    <scope>NUCLEOTIDE SEQUENCE</scope>
    <source>
        <strain evidence="1">HI-2016</strain>
    </source>
</reference>
<protein>
    <submittedName>
        <fullName evidence="1">Uncharacterized protein</fullName>
    </submittedName>
</protein>
<evidence type="ECO:0000313" key="1">
    <source>
        <dbReference type="EMBL" id="KAG9343811.1"/>
    </source>
</evidence>
<name>A0A8T2NXG3_9TELE</name>
<sequence>MAPPFYSPALTFTPSFICRASLHAQFLATNLARLMLRRLRNMSWEKDCSCVRARCVATFTSYSPASWAASPEPPY</sequence>
<organism evidence="1 2">
    <name type="scientific">Albula glossodonta</name>
    <name type="common">roundjaw bonefish</name>
    <dbReference type="NCBI Taxonomy" id="121402"/>
    <lineage>
        <taxon>Eukaryota</taxon>
        <taxon>Metazoa</taxon>
        <taxon>Chordata</taxon>
        <taxon>Craniata</taxon>
        <taxon>Vertebrata</taxon>
        <taxon>Euteleostomi</taxon>
        <taxon>Actinopterygii</taxon>
        <taxon>Neopterygii</taxon>
        <taxon>Teleostei</taxon>
        <taxon>Albuliformes</taxon>
        <taxon>Albulidae</taxon>
        <taxon>Albula</taxon>
    </lineage>
</organism>
<dbReference type="Proteomes" id="UP000824540">
    <property type="component" value="Unassembled WGS sequence"/>
</dbReference>
<keyword evidence="2" id="KW-1185">Reference proteome</keyword>
<dbReference type="EMBL" id="JAFBMS010000022">
    <property type="protein sequence ID" value="KAG9343811.1"/>
    <property type="molecule type" value="Genomic_DNA"/>
</dbReference>
<dbReference type="AlphaFoldDB" id="A0A8T2NXG3"/>
<evidence type="ECO:0000313" key="2">
    <source>
        <dbReference type="Proteomes" id="UP000824540"/>
    </source>
</evidence>
<accession>A0A8T2NXG3</accession>